<dbReference type="Gene3D" id="3.30.70.270">
    <property type="match status" value="1"/>
</dbReference>
<feature type="domain" description="EAL" evidence="2">
    <location>
        <begin position="361"/>
        <end position="624"/>
    </location>
</feature>
<feature type="transmembrane region" description="Helical" evidence="1">
    <location>
        <begin position="20"/>
        <end position="42"/>
    </location>
</feature>
<keyword evidence="1" id="KW-1133">Transmembrane helix</keyword>
<dbReference type="InterPro" id="IPR043128">
    <property type="entry name" value="Rev_trsase/Diguanyl_cyclase"/>
</dbReference>
<dbReference type="PATRIC" id="fig|1423804.4.peg.1745"/>
<gene>
    <name evidence="4" type="ORF">FD14_GL001617</name>
</gene>
<dbReference type="Pfam" id="PF00990">
    <property type="entry name" value="GGDEF"/>
    <property type="match status" value="1"/>
</dbReference>
<proteinExistence type="predicted"/>
<sequence length="624" mass="71078">MSHTILGIHLNMVLHLTVLSLPMLLAQLIIATFFASGFVSYYQKLYVYSFRTADVQRWRQIGGRMLLMVMSIGTGMIFHLMGYVKGPDSMMFHNVGLFLLIFPLLDTGINKSEVALRIIGMLSVWLMHYMGTYETTRFWIAVAFLVVGVVVMRRFRSRIRESFVESVILFTALAVVFWSFLPPFSAPGDRAMIAIQAIFMFGCMAGISALLWIRQHHESVKNIKMQQLANYDQLTNAKTYSLYQHDITEMFDEARENGEPLTLIGLDIDHFKQINDHYGHLAGNAILIGVATSLSEVLGKYGDAHRIYRTGGEEFNITFPNQTPEEVLPVAKECWETIRKQHFSYGDYDVAITISIGMTAMRDTDRTIEDTYKRADDNLYLSKRAGRDTITVEGETLHQRSNHDLLATYAFFTQGITDVSTPEYDRYRNELLLRMFDHEHDRWILPALFDISVDTQIDLMKKALASSHINKLSINLTQGQFEDEAVAKSLTNFQASGEGPAELTVEITDVPDIVTMRRITAIYRLGGIRVEIDDVGSDNSFEVVRGLLPYVNGVKFAMQNLRKGNDADQMQERVRFWLNIAKENNLMFILEGVENADEVAWAHDELGINLLQGYYFNKPELPVL</sequence>
<dbReference type="InterPro" id="IPR000160">
    <property type="entry name" value="GGDEF_dom"/>
</dbReference>
<keyword evidence="1" id="KW-0472">Membrane</keyword>
<keyword evidence="5" id="KW-1185">Reference proteome</keyword>
<dbReference type="EMBL" id="AYZM01000134">
    <property type="protein sequence ID" value="KRN19985.1"/>
    <property type="molecule type" value="Genomic_DNA"/>
</dbReference>
<name>A0A0R2EUT4_9LACO</name>
<keyword evidence="1" id="KW-0812">Transmembrane</keyword>
<evidence type="ECO:0000256" key="1">
    <source>
        <dbReference type="SAM" id="Phobius"/>
    </source>
</evidence>
<evidence type="ECO:0000313" key="5">
    <source>
        <dbReference type="Proteomes" id="UP000051442"/>
    </source>
</evidence>
<dbReference type="PANTHER" id="PTHR33121">
    <property type="entry name" value="CYCLIC DI-GMP PHOSPHODIESTERASE PDEF"/>
    <property type="match status" value="1"/>
</dbReference>
<dbReference type="SUPFAM" id="SSF141868">
    <property type="entry name" value="EAL domain-like"/>
    <property type="match status" value="1"/>
</dbReference>
<dbReference type="AlphaFoldDB" id="A0A0R2EUT4"/>
<feature type="transmembrane region" description="Helical" evidence="1">
    <location>
        <begin position="162"/>
        <end position="181"/>
    </location>
</feature>
<dbReference type="InterPro" id="IPR029787">
    <property type="entry name" value="Nucleotide_cyclase"/>
</dbReference>
<dbReference type="NCBIfam" id="TIGR00254">
    <property type="entry name" value="GGDEF"/>
    <property type="match status" value="1"/>
</dbReference>
<reference evidence="4 5" key="1">
    <citation type="journal article" date="2015" name="Genome Announc.">
        <title>Expanding the biotechnology potential of lactobacilli through comparative genomics of 213 strains and associated genera.</title>
        <authorList>
            <person name="Sun Z."/>
            <person name="Harris H.M."/>
            <person name="McCann A."/>
            <person name="Guo C."/>
            <person name="Argimon S."/>
            <person name="Zhang W."/>
            <person name="Yang X."/>
            <person name="Jeffery I.B."/>
            <person name="Cooney J.C."/>
            <person name="Kagawa T.F."/>
            <person name="Liu W."/>
            <person name="Song Y."/>
            <person name="Salvetti E."/>
            <person name="Wrobel A."/>
            <person name="Rasinkangas P."/>
            <person name="Parkhill J."/>
            <person name="Rea M.C."/>
            <person name="O'Sullivan O."/>
            <person name="Ritari J."/>
            <person name="Douillard F.P."/>
            <person name="Paul Ross R."/>
            <person name="Yang R."/>
            <person name="Briner A.E."/>
            <person name="Felis G.E."/>
            <person name="de Vos W.M."/>
            <person name="Barrangou R."/>
            <person name="Klaenhammer T.R."/>
            <person name="Caufield P.W."/>
            <person name="Cui Y."/>
            <person name="Zhang H."/>
            <person name="O'Toole P.W."/>
        </authorList>
    </citation>
    <scope>NUCLEOTIDE SEQUENCE [LARGE SCALE GENOMIC DNA]</scope>
    <source>
        <strain evidence="4 5">DSM 23365</strain>
    </source>
</reference>
<dbReference type="Proteomes" id="UP000051442">
    <property type="component" value="Unassembled WGS sequence"/>
</dbReference>
<dbReference type="SMART" id="SM00052">
    <property type="entry name" value="EAL"/>
    <property type="match status" value="1"/>
</dbReference>
<feature type="transmembrane region" description="Helical" evidence="1">
    <location>
        <begin position="137"/>
        <end position="155"/>
    </location>
</feature>
<evidence type="ECO:0000259" key="2">
    <source>
        <dbReference type="PROSITE" id="PS50883"/>
    </source>
</evidence>
<dbReference type="InterPro" id="IPR035919">
    <property type="entry name" value="EAL_sf"/>
</dbReference>
<protein>
    <submittedName>
        <fullName evidence="4">Signal transduction diguanylate cyclase</fullName>
    </submittedName>
</protein>
<dbReference type="Pfam" id="PF00563">
    <property type="entry name" value="EAL"/>
    <property type="match status" value="1"/>
</dbReference>
<dbReference type="InterPro" id="IPR001633">
    <property type="entry name" value="EAL_dom"/>
</dbReference>
<organism evidence="4 5">
    <name type="scientific">Secundilactobacillus similis DSM 23365 = JCM 2765</name>
    <dbReference type="NCBI Taxonomy" id="1423804"/>
    <lineage>
        <taxon>Bacteria</taxon>
        <taxon>Bacillati</taxon>
        <taxon>Bacillota</taxon>
        <taxon>Bacilli</taxon>
        <taxon>Lactobacillales</taxon>
        <taxon>Lactobacillaceae</taxon>
        <taxon>Secundilactobacillus</taxon>
    </lineage>
</organism>
<dbReference type="SMART" id="SM00267">
    <property type="entry name" value="GGDEF"/>
    <property type="match status" value="1"/>
</dbReference>
<dbReference type="PROSITE" id="PS50887">
    <property type="entry name" value="GGDEF"/>
    <property type="match status" value="1"/>
</dbReference>
<accession>A0A0R2EUT4</accession>
<dbReference type="CDD" id="cd01949">
    <property type="entry name" value="GGDEF"/>
    <property type="match status" value="1"/>
</dbReference>
<dbReference type="InterPro" id="IPR050706">
    <property type="entry name" value="Cyclic-di-GMP_PDE-like"/>
</dbReference>
<dbReference type="OrthoDB" id="2249567at2"/>
<dbReference type="PROSITE" id="PS50883">
    <property type="entry name" value="EAL"/>
    <property type="match status" value="1"/>
</dbReference>
<dbReference type="GO" id="GO:0071111">
    <property type="term" value="F:cyclic-guanylate-specific phosphodiesterase activity"/>
    <property type="evidence" value="ECO:0007669"/>
    <property type="project" value="InterPro"/>
</dbReference>
<dbReference type="Gene3D" id="3.20.20.450">
    <property type="entry name" value="EAL domain"/>
    <property type="match status" value="1"/>
</dbReference>
<dbReference type="STRING" id="1423804.FD14_GL001617"/>
<dbReference type="SUPFAM" id="SSF55073">
    <property type="entry name" value="Nucleotide cyclase"/>
    <property type="match status" value="1"/>
</dbReference>
<feature type="domain" description="GGDEF" evidence="3">
    <location>
        <begin position="259"/>
        <end position="395"/>
    </location>
</feature>
<comment type="caution">
    <text evidence="4">The sequence shown here is derived from an EMBL/GenBank/DDBJ whole genome shotgun (WGS) entry which is preliminary data.</text>
</comment>
<feature type="transmembrane region" description="Helical" evidence="1">
    <location>
        <begin position="193"/>
        <end position="213"/>
    </location>
</feature>
<dbReference type="RefSeq" id="WP_082405069.1">
    <property type="nucleotide sequence ID" value="NZ_AYZM01000134.1"/>
</dbReference>
<evidence type="ECO:0000313" key="4">
    <source>
        <dbReference type="EMBL" id="KRN19985.1"/>
    </source>
</evidence>
<evidence type="ECO:0000259" key="3">
    <source>
        <dbReference type="PROSITE" id="PS50887"/>
    </source>
</evidence>
<feature type="transmembrane region" description="Helical" evidence="1">
    <location>
        <begin position="63"/>
        <end position="84"/>
    </location>
</feature>
<dbReference type="PANTHER" id="PTHR33121:SF70">
    <property type="entry name" value="SIGNALING PROTEIN YKOW"/>
    <property type="match status" value="1"/>
</dbReference>